<dbReference type="RefSeq" id="WP_096358147.1">
    <property type="nucleotide sequence ID" value="NZ_AP014946.1"/>
</dbReference>
<name>A0A0S3PZV2_9BRAD</name>
<dbReference type="EMBL" id="AP014946">
    <property type="protein sequence ID" value="BAT61448.1"/>
    <property type="molecule type" value="Genomic_DNA"/>
</dbReference>
<evidence type="ECO:0000256" key="2">
    <source>
        <dbReference type="ARBA" id="ARBA00007637"/>
    </source>
</evidence>
<dbReference type="Proteomes" id="UP000236884">
    <property type="component" value="Chromosome"/>
</dbReference>
<evidence type="ECO:0000313" key="4">
    <source>
        <dbReference type="EMBL" id="BAT61448.1"/>
    </source>
</evidence>
<keyword evidence="4" id="KW-0456">Lyase</keyword>
<dbReference type="KEGG" id="vgo:GJW-30_1_04005"/>
<keyword evidence="5" id="KW-1185">Reference proteome</keyword>
<sequence length="323" mass="34515">MNFVVFGGSGFVGTNIAERLLADGHNVVLFDRSPLPQAAARALAVYGDRLATIVGDVTDRVAVRSVVTHGVDIVVLGAAITAGPEREKRDAETILQVNLVSHAAILEAAREASVRRVINLSSAAAYGAAGERGVELTEDTPCEPKGLYAITKWSSERVGERLASLWGLDYVSLRLSGVFGPWEYATGVRDTLSAQAQILAAAEAGTPATLARAGLRDWIYAPDVADAVVIVSAAKALRHSVYNVSTGAPFAVLEWGEKLAELVPGLECRLAHPGEAPTIDLHSAVDRAPLSVARLADEFGWRARTRGTESATQLWKWWQKTKQ</sequence>
<dbReference type="PANTHER" id="PTHR43000">
    <property type="entry name" value="DTDP-D-GLUCOSE 4,6-DEHYDRATASE-RELATED"/>
    <property type="match status" value="1"/>
</dbReference>
<feature type="domain" description="NAD-dependent epimerase/dehydratase" evidence="3">
    <location>
        <begin position="4"/>
        <end position="244"/>
    </location>
</feature>
<dbReference type="InterPro" id="IPR036291">
    <property type="entry name" value="NAD(P)-bd_dom_sf"/>
</dbReference>
<gene>
    <name evidence="4" type="primary">rfbB_2</name>
    <name evidence="4" type="ORF">GJW-30_1_04005</name>
</gene>
<dbReference type="AlphaFoldDB" id="A0A0S3PZV2"/>
<evidence type="ECO:0000256" key="1">
    <source>
        <dbReference type="ARBA" id="ARBA00005125"/>
    </source>
</evidence>
<dbReference type="OrthoDB" id="7352636at2"/>
<comment type="similarity">
    <text evidence="2">Belongs to the NAD(P)-dependent epimerase/dehydratase family.</text>
</comment>
<dbReference type="SUPFAM" id="SSF51735">
    <property type="entry name" value="NAD(P)-binding Rossmann-fold domains"/>
    <property type="match status" value="1"/>
</dbReference>
<dbReference type="EC" id="4.2.1.46" evidence="4"/>
<protein>
    <submittedName>
        <fullName evidence="4">dTDP-glucose 4,6-dehydratase</fullName>
        <ecNumber evidence="4">4.2.1.46</ecNumber>
    </submittedName>
</protein>
<dbReference type="Pfam" id="PF01370">
    <property type="entry name" value="Epimerase"/>
    <property type="match status" value="1"/>
</dbReference>
<dbReference type="InterPro" id="IPR001509">
    <property type="entry name" value="Epimerase_deHydtase"/>
</dbReference>
<accession>A0A0S3PZV2</accession>
<evidence type="ECO:0000313" key="5">
    <source>
        <dbReference type="Proteomes" id="UP000236884"/>
    </source>
</evidence>
<organism evidence="4 5">
    <name type="scientific">Variibacter gotjawalensis</name>
    <dbReference type="NCBI Taxonomy" id="1333996"/>
    <lineage>
        <taxon>Bacteria</taxon>
        <taxon>Pseudomonadati</taxon>
        <taxon>Pseudomonadota</taxon>
        <taxon>Alphaproteobacteria</taxon>
        <taxon>Hyphomicrobiales</taxon>
        <taxon>Nitrobacteraceae</taxon>
        <taxon>Variibacter</taxon>
    </lineage>
</organism>
<reference evidence="4 5" key="1">
    <citation type="submission" date="2015-08" db="EMBL/GenBank/DDBJ databases">
        <title>Investigation of the bacterial diversity of lava forest soil.</title>
        <authorList>
            <person name="Lee J.S."/>
        </authorList>
    </citation>
    <scope>NUCLEOTIDE SEQUENCE [LARGE SCALE GENOMIC DNA]</scope>
    <source>
        <strain evidence="4 5">GJW-30</strain>
    </source>
</reference>
<proteinExistence type="inferred from homology"/>
<comment type="pathway">
    <text evidence="1">Bacterial outer membrane biogenesis; LPS O-antigen biosynthesis.</text>
</comment>
<evidence type="ECO:0000259" key="3">
    <source>
        <dbReference type="Pfam" id="PF01370"/>
    </source>
</evidence>
<dbReference type="Gene3D" id="3.40.50.720">
    <property type="entry name" value="NAD(P)-binding Rossmann-like Domain"/>
    <property type="match status" value="1"/>
</dbReference>
<dbReference type="GO" id="GO:0008460">
    <property type="term" value="F:dTDP-glucose 4,6-dehydratase activity"/>
    <property type="evidence" value="ECO:0007669"/>
    <property type="project" value="UniProtKB-EC"/>
</dbReference>